<organism evidence="6 7">
    <name type="scientific">Cirrhinus molitorella</name>
    <name type="common">mud carp</name>
    <dbReference type="NCBI Taxonomy" id="172907"/>
    <lineage>
        <taxon>Eukaryota</taxon>
        <taxon>Metazoa</taxon>
        <taxon>Chordata</taxon>
        <taxon>Craniata</taxon>
        <taxon>Vertebrata</taxon>
        <taxon>Euteleostomi</taxon>
        <taxon>Actinopterygii</taxon>
        <taxon>Neopterygii</taxon>
        <taxon>Teleostei</taxon>
        <taxon>Ostariophysi</taxon>
        <taxon>Cypriniformes</taxon>
        <taxon>Cyprinidae</taxon>
        <taxon>Labeoninae</taxon>
        <taxon>Labeonini</taxon>
        <taxon>Cirrhinus</taxon>
    </lineage>
</organism>
<feature type="domain" description="IC97/Casc1 N-terminal" evidence="5">
    <location>
        <begin position="68"/>
        <end position="264"/>
    </location>
</feature>
<evidence type="ECO:0000256" key="1">
    <source>
        <dbReference type="ARBA" id="ARBA00024332"/>
    </source>
</evidence>
<comment type="caution">
    <text evidence="6">The sequence shown here is derived from an EMBL/GenBank/DDBJ whole genome shotgun (WGS) entry which is preliminary data.</text>
</comment>
<proteinExistence type="inferred from homology"/>
<feature type="domain" description="CASC1 C-terminal" evidence="4">
    <location>
        <begin position="517"/>
        <end position="678"/>
    </location>
</feature>
<dbReference type="PRINTS" id="PR02043">
    <property type="entry name" value="CANCERSCCP1"/>
</dbReference>
<accession>A0ABR3NFU9</accession>
<evidence type="ECO:0000256" key="3">
    <source>
        <dbReference type="SAM" id="MobiDB-lite"/>
    </source>
</evidence>
<dbReference type="Proteomes" id="UP001558613">
    <property type="component" value="Unassembled WGS sequence"/>
</dbReference>
<dbReference type="InterPro" id="IPR023247">
    <property type="entry name" value="IC97/Dnai7-like"/>
</dbReference>
<sequence>TAEQECLDRHVVCKSTQMKLQMARTDLCSVMQGRTAWPPKDGKSAKKKGGNISKAEKERLQREADEQRRREEEEARVIAEREEIERLERERIEQEKQEQLELKDRERREDELNELRHILDENHSAVTAWESECRDKAKWERYMRCDGSPDPTVQPEINSFISLWREDSEAQIQQVLENCSLTLQLTNELDFHLSKAPDPCVAQQYRETLLCLQSLIHCKLNQATEELLKFANSHSDIETGNMQTVLQDENITLCLWANLNKNPRFKGFRFEEVGLGFELPKPLAVHDIAVRILHTRYDHLSHLSERKQLQRRRSMMDAILTPPIESAAAVQDEKMEEVGGDEGESSKPVEEDSRSVRSESRKRSAVSVISSKEGRKSSSIKPLEGESQMEGITTALEADQNGCNLSPAEPVIDNADVHIVDLQQFTPLGGVFYFDVFHLPPQSHIIKGWEIRELLETGLQVFLYPTEQSRVQSSTSVRPDEHSSTAASFPVGVTVALPDSILFLEDPHVARWDPIGQHWRADCISEASYDTETRSISFKMDTFCAFTFLQESYANMPFQSWELRPLGQDSALFTITGALIEVSITVKGKQCMLHMEETKNLDHLVGKWMSPSELQKAMRRAGINIFVNEYSDKYVSINPKDPLIEHTVYEQMALMSSAVAFSWSRWNAQCGQEHLVLQACEQLERGPVAEEAWSLYLLGAQRNQHLKMKEHDDSFSPELAEGSEFHSTFLHMLRQDMSTEGQARVRQSHYLYTDTVQRLLCATRVLTYS</sequence>
<name>A0ABR3NFU9_9TELE</name>
<feature type="non-terminal residue" evidence="6">
    <location>
        <position position="1"/>
    </location>
</feature>
<evidence type="ECO:0000313" key="6">
    <source>
        <dbReference type="EMBL" id="KAL1275809.1"/>
    </source>
</evidence>
<dbReference type="Pfam" id="PF12366">
    <property type="entry name" value="Casc1_C"/>
    <property type="match status" value="1"/>
</dbReference>
<evidence type="ECO:0000259" key="4">
    <source>
        <dbReference type="Pfam" id="PF12366"/>
    </source>
</evidence>
<dbReference type="PANTHER" id="PTHR20929">
    <property type="entry name" value="LUNG ADENOMA SUSCEPTIBILITY 1-RELATED"/>
    <property type="match status" value="1"/>
</dbReference>
<dbReference type="InterPro" id="IPR031826">
    <property type="entry name" value="IC97/Casc1_N"/>
</dbReference>
<keyword evidence="7" id="KW-1185">Reference proteome</keyword>
<evidence type="ECO:0000313" key="7">
    <source>
        <dbReference type="Proteomes" id="UP001558613"/>
    </source>
</evidence>
<protein>
    <recommendedName>
        <fullName evidence="2">Dynein axonemal intermediate chain 7</fullName>
    </recommendedName>
</protein>
<feature type="region of interest" description="Disordered" evidence="3">
    <location>
        <begin position="323"/>
        <end position="386"/>
    </location>
</feature>
<dbReference type="InterPro" id="IPR022110">
    <property type="entry name" value="CASC1_C"/>
</dbReference>
<dbReference type="PANTHER" id="PTHR20929:SF11">
    <property type="entry name" value="DYNEIN AXONEMAL INTERMEDIATE CHAIN 7"/>
    <property type="match status" value="1"/>
</dbReference>
<feature type="compositionally biased region" description="Basic and acidic residues" evidence="3">
    <location>
        <begin position="344"/>
        <end position="362"/>
    </location>
</feature>
<evidence type="ECO:0000256" key="2">
    <source>
        <dbReference type="ARBA" id="ARBA00024414"/>
    </source>
</evidence>
<reference evidence="6 7" key="1">
    <citation type="submission" date="2023-09" db="EMBL/GenBank/DDBJ databases">
        <authorList>
            <person name="Wang M."/>
        </authorList>
    </citation>
    <scope>NUCLEOTIDE SEQUENCE [LARGE SCALE GENOMIC DNA]</scope>
    <source>
        <strain evidence="6">GT-2023</strain>
        <tissue evidence="6">Liver</tissue>
    </source>
</reference>
<comment type="similarity">
    <text evidence="1">Belongs to the DNAI7 family.</text>
</comment>
<evidence type="ECO:0000259" key="5">
    <source>
        <dbReference type="Pfam" id="PF15927"/>
    </source>
</evidence>
<dbReference type="EMBL" id="JAYMGO010000004">
    <property type="protein sequence ID" value="KAL1275809.1"/>
    <property type="molecule type" value="Genomic_DNA"/>
</dbReference>
<feature type="compositionally biased region" description="Basic and acidic residues" evidence="3">
    <location>
        <begin position="54"/>
        <end position="71"/>
    </location>
</feature>
<feature type="region of interest" description="Disordered" evidence="3">
    <location>
        <begin position="34"/>
        <end position="71"/>
    </location>
</feature>
<gene>
    <name evidence="6" type="ORF">QQF64_035432</name>
</gene>
<dbReference type="Pfam" id="PF15927">
    <property type="entry name" value="Casc1_N"/>
    <property type="match status" value="1"/>
</dbReference>